<proteinExistence type="predicted"/>
<keyword evidence="2" id="KW-1185">Reference proteome</keyword>
<accession>A0A6M0R7U9</accession>
<protein>
    <submittedName>
        <fullName evidence="1">Uncharacterized protein</fullName>
    </submittedName>
</protein>
<dbReference type="Proteomes" id="UP000473885">
    <property type="component" value="Unassembled WGS sequence"/>
</dbReference>
<sequence>MNEEANLLKSELIVFMQRYAEANGEPPLNKEWRLKDGFPYSRETLRKKLLNNNYTYNNLLEEAGFNRRMPYNAKAGKLIEDDIVKFIQEYFAKNGIVPCLKEWTVENGFPCNKEYLSKNYKYNDLVSKAGFKTYEYGQRHYNIPQMLEDIRKAVIESRSFNINILNKKFDYIKHRDTYSRLFGEFENALLGVGIENKHKILINRFNDYKLEDPIEFLQIKFGKNGKFTEEQNELIESIKIASICGDLRRVSFGKKISLYKCRKLFETYSIALIAAGLNPAKTMRNRIKAKDGHLCDSYEESLIDNILYDLNIPHEVHIKYDRSDYVCDFKIENNIIIEYIGFAKVKDDYIRGRYIEKLNDKEEIAEELGAHLIIIDNVDENTADLIKGKVFPLLKNEYLLGN</sequence>
<comment type="caution">
    <text evidence="1">The sequence shown here is derived from an EMBL/GenBank/DDBJ whole genome shotgun (WGS) entry which is preliminary data.</text>
</comment>
<dbReference type="EMBL" id="SXDP01000002">
    <property type="protein sequence ID" value="NEZ46264.1"/>
    <property type="molecule type" value="Genomic_DNA"/>
</dbReference>
<evidence type="ECO:0000313" key="1">
    <source>
        <dbReference type="EMBL" id="NEZ46264.1"/>
    </source>
</evidence>
<dbReference type="RefSeq" id="WP_163248556.1">
    <property type="nucleotide sequence ID" value="NZ_SXDP01000002.1"/>
</dbReference>
<dbReference type="AlphaFoldDB" id="A0A6M0R7U9"/>
<organism evidence="1 2">
    <name type="scientific">Clostridium niameyense</name>
    <dbReference type="NCBI Taxonomy" id="1622073"/>
    <lineage>
        <taxon>Bacteria</taxon>
        <taxon>Bacillati</taxon>
        <taxon>Bacillota</taxon>
        <taxon>Clostridia</taxon>
        <taxon>Eubacteriales</taxon>
        <taxon>Clostridiaceae</taxon>
        <taxon>Clostridium</taxon>
    </lineage>
</organism>
<gene>
    <name evidence="1" type="ORF">FDF74_03435</name>
</gene>
<name>A0A6M0R7U9_9CLOT</name>
<reference evidence="1 2" key="1">
    <citation type="submission" date="2019-04" db="EMBL/GenBank/DDBJ databases">
        <title>Genome sequencing of Clostridium botulinum Groups I-IV and Clostridium butyricum.</title>
        <authorList>
            <person name="Brunt J."/>
            <person name="Van Vliet A.H.M."/>
            <person name="Stringer S.C."/>
            <person name="Carter A.T."/>
            <person name="Peck M.W."/>
        </authorList>
    </citation>
    <scope>NUCLEOTIDE SEQUENCE [LARGE SCALE GENOMIC DNA]</scope>
    <source>
        <strain evidence="1 2">IFR 18/094</strain>
    </source>
</reference>
<evidence type="ECO:0000313" key="2">
    <source>
        <dbReference type="Proteomes" id="UP000473885"/>
    </source>
</evidence>